<keyword evidence="5" id="KW-0472">Membrane</keyword>
<dbReference type="InterPro" id="IPR003598">
    <property type="entry name" value="Ig_sub2"/>
</dbReference>
<feature type="domain" description="Immunoglobulin subtype 2" evidence="6">
    <location>
        <begin position="140"/>
        <end position="202"/>
    </location>
</feature>
<feature type="domain" description="Immunoglobulin" evidence="7">
    <location>
        <begin position="48"/>
        <end position="120"/>
    </location>
</feature>
<keyword evidence="3" id="KW-0393">Immunoglobulin domain</keyword>
<dbReference type="FunFam" id="2.60.40.10:FF:000049">
    <property type="entry name" value="Leukocyte immunoglobulin-like receptor subfamily B member 1"/>
    <property type="match status" value="2"/>
</dbReference>
<evidence type="ECO:0000259" key="7">
    <source>
        <dbReference type="SMART" id="SM00409"/>
    </source>
</evidence>
<feature type="transmembrane region" description="Helical" evidence="5">
    <location>
        <begin position="265"/>
        <end position="283"/>
    </location>
</feature>
<dbReference type="Proteomes" id="UP000001811">
    <property type="component" value="Unplaced"/>
</dbReference>
<accession>G1U7R8</accession>
<feature type="domain" description="Immunoglobulin" evidence="7">
    <location>
        <begin position="134"/>
        <end position="218"/>
    </location>
</feature>
<evidence type="ECO:0000256" key="5">
    <source>
        <dbReference type="SAM" id="Phobius"/>
    </source>
</evidence>
<dbReference type="eggNOG" id="ENOG502SWRJ">
    <property type="taxonomic scope" value="Eukaryota"/>
</dbReference>
<dbReference type="PANTHER" id="PTHR11738">
    <property type="entry name" value="MHC CLASS I NK CELL RECEPTOR"/>
    <property type="match status" value="1"/>
</dbReference>
<dbReference type="Gene3D" id="2.60.40.10">
    <property type="entry name" value="Immunoglobulins"/>
    <property type="match status" value="2"/>
</dbReference>
<evidence type="ECO:0000256" key="1">
    <source>
        <dbReference type="ARBA" id="ARBA00022729"/>
    </source>
</evidence>
<keyword evidence="1" id="KW-0732">Signal</keyword>
<evidence type="ECO:0000313" key="9">
    <source>
        <dbReference type="Proteomes" id="UP000001811"/>
    </source>
</evidence>
<evidence type="ECO:0000256" key="2">
    <source>
        <dbReference type="ARBA" id="ARBA00023157"/>
    </source>
</evidence>
<dbReference type="Bgee" id="ENSOCUG00000021951">
    <property type="expression patterns" value="Expressed in blood and 3 other cell types or tissues"/>
</dbReference>
<dbReference type="Pfam" id="PF13895">
    <property type="entry name" value="Ig_2"/>
    <property type="match status" value="1"/>
</dbReference>
<dbReference type="SMART" id="SM00408">
    <property type="entry name" value="IGc2"/>
    <property type="match status" value="2"/>
</dbReference>
<keyword evidence="5" id="KW-0812">Transmembrane</keyword>
<evidence type="ECO:0000313" key="8">
    <source>
        <dbReference type="Ensembl" id="ENSOCUP00000025477.3"/>
    </source>
</evidence>
<dbReference type="SMART" id="SM00409">
    <property type="entry name" value="IG"/>
    <property type="match status" value="2"/>
</dbReference>
<keyword evidence="9" id="KW-1185">Reference proteome</keyword>
<dbReference type="STRING" id="9986.ENSOCUP00000025477"/>
<dbReference type="InterPro" id="IPR013151">
    <property type="entry name" value="Immunoglobulin_dom"/>
</dbReference>
<protein>
    <recommendedName>
        <fullName evidence="10">Glycoprotein VI platelet</fullName>
    </recommendedName>
</protein>
<evidence type="ECO:0000259" key="6">
    <source>
        <dbReference type="SMART" id="SM00408"/>
    </source>
</evidence>
<dbReference type="GO" id="GO:0005886">
    <property type="term" value="C:plasma membrane"/>
    <property type="evidence" value="ECO:0007669"/>
    <property type="project" value="TreeGrafter"/>
</dbReference>
<dbReference type="InterPro" id="IPR050412">
    <property type="entry name" value="Ig-like_Receptors_ImmuneReg"/>
</dbReference>
<dbReference type="InterPro" id="IPR003599">
    <property type="entry name" value="Ig_sub"/>
</dbReference>
<dbReference type="SMR" id="G1U7R8"/>
<sequence length="311" mass="33734">MLVARAAHGRPPEGAASPWLFALPPGLCLVPVTRGQHGPLPRPSLQAQPSALVPLDTPVTLRCRGPPEVDLYRLEQLGTEEYSNQDALIIPAMSRASAGRYRCSYQNGSRWSPPSEHLELVATGVFAKPLLTAIPGPAVSLGEDVTLQCRTQYGFDHFALYKEGQARLQRRPGKWYQANFPIVTVTAAHSGTYRCYSFSSASPHLWSAPSDPLELTVTGIPVATRQSPAEPPPSTTEPSRNSTDRLEGAGSPADRARPSYALGNLVRLGLGALLLLLLAALLAEDWHSRRQARRSRVRALLRPLPPLPRAS</sequence>
<dbReference type="HOGENOM" id="CLU_021100_1_0_1"/>
<keyword evidence="5" id="KW-1133">Transmembrane helix</keyword>
<reference evidence="8" key="3">
    <citation type="submission" date="2025-09" db="UniProtKB">
        <authorList>
            <consortium name="Ensembl"/>
        </authorList>
    </citation>
    <scope>IDENTIFICATION</scope>
    <source>
        <strain evidence="8">Thorbecke</strain>
    </source>
</reference>
<proteinExistence type="predicted"/>
<reference evidence="8 9" key="1">
    <citation type="journal article" date="2011" name="Nature">
        <title>A high-resolution map of human evolutionary constraint using 29 mammals.</title>
        <authorList>
            <person name="Lindblad-Toh K."/>
            <person name="Garber M."/>
            <person name="Zuk O."/>
            <person name="Lin M.F."/>
            <person name="Parker B.J."/>
            <person name="Washietl S."/>
            <person name="Kheradpour P."/>
            <person name="Ernst J."/>
            <person name="Jordan G."/>
            <person name="Mauceli E."/>
            <person name="Ward L.D."/>
            <person name="Lowe C.B."/>
            <person name="Holloway A.K."/>
            <person name="Clamp M."/>
            <person name="Gnerre S."/>
            <person name="Alfoldi J."/>
            <person name="Beal K."/>
            <person name="Chang J."/>
            <person name="Clawson H."/>
            <person name="Cuff J."/>
            <person name="Di Palma F."/>
            <person name="Fitzgerald S."/>
            <person name="Flicek P."/>
            <person name="Guttman M."/>
            <person name="Hubisz M.J."/>
            <person name="Jaffe D.B."/>
            <person name="Jungreis I."/>
            <person name="Kent W.J."/>
            <person name="Kostka D."/>
            <person name="Lara M."/>
            <person name="Martins A.L."/>
            <person name="Massingham T."/>
            <person name="Moltke I."/>
            <person name="Raney B.J."/>
            <person name="Rasmussen M.D."/>
            <person name="Robinson J."/>
            <person name="Stark A."/>
            <person name="Vilella A.J."/>
            <person name="Wen J."/>
            <person name="Xie X."/>
            <person name="Zody M.C."/>
            <person name="Baldwin J."/>
            <person name="Bloom T."/>
            <person name="Chin C.W."/>
            <person name="Heiman D."/>
            <person name="Nicol R."/>
            <person name="Nusbaum C."/>
            <person name="Young S."/>
            <person name="Wilkinson J."/>
            <person name="Worley K.C."/>
            <person name="Kovar C.L."/>
            <person name="Muzny D.M."/>
            <person name="Gibbs R.A."/>
            <person name="Cree A."/>
            <person name="Dihn H.H."/>
            <person name="Fowler G."/>
            <person name="Jhangiani S."/>
            <person name="Joshi V."/>
            <person name="Lee S."/>
            <person name="Lewis L.R."/>
            <person name="Nazareth L.V."/>
            <person name="Okwuonu G."/>
            <person name="Santibanez J."/>
            <person name="Warren W.C."/>
            <person name="Mardis E.R."/>
            <person name="Weinstock G.M."/>
            <person name="Wilson R.K."/>
            <person name="Delehaunty K."/>
            <person name="Dooling D."/>
            <person name="Fronik C."/>
            <person name="Fulton L."/>
            <person name="Fulton B."/>
            <person name="Graves T."/>
            <person name="Minx P."/>
            <person name="Sodergren E."/>
            <person name="Birney E."/>
            <person name="Margulies E.H."/>
            <person name="Herrero J."/>
            <person name="Green E.D."/>
            <person name="Haussler D."/>
            <person name="Siepel A."/>
            <person name="Goldman N."/>
            <person name="Pollard K.S."/>
            <person name="Pedersen J.S."/>
            <person name="Lander E.S."/>
            <person name="Kellis M."/>
        </authorList>
    </citation>
    <scope>NUCLEOTIDE SEQUENCE [LARGE SCALE GENOMIC DNA]</scope>
    <source>
        <strain evidence="9">Thorbecke</strain>
    </source>
</reference>
<dbReference type="InParanoid" id="G1U7R8"/>
<dbReference type="PaxDb" id="9986-ENSOCUP00000025477"/>
<dbReference type="InterPro" id="IPR036179">
    <property type="entry name" value="Ig-like_dom_sf"/>
</dbReference>
<dbReference type="InterPro" id="IPR013783">
    <property type="entry name" value="Ig-like_fold"/>
</dbReference>
<organism evidence="8 9">
    <name type="scientific">Oryctolagus cuniculus</name>
    <name type="common">Rabbit</name>
    <dbReference type="NCBI Taxonomy" id="9986"/>
    <lineage>
        <taxon>Eukaryota</taxon>
        <taxon>Metazoa</taxon>
        <taxon>Chordata</taxon>
        <taxon>Craniata</taxon>
        <taxon>Vertebrata</taxon>
        <taxon>Euteleostomi</taxon>
        <taxon>Mammalia</taxon>
        <taxon>Eutheria</taxon>
        <taxon>Euarchontoglires</taxon>
        <taxon>Glires</taxon>
        <taxon>Lagomorpha</taxon>
        <taxon>Leporidae</taxon>
        <taxon>Oryctolagus</taxon>
    </lineage>
</organism>
<dbReference type="Pfam" id="PF00047">
    <property type="entry name" value="ig"/>
    <property type="match status" value="1"/>
</dbReference>
<dbReference type="GO" id="GO:0002764">
    <property type="term" value="P:immune response-regulating signaling pathway"/>
    <property type="evidence" value="ECO:0007669"/>
    <property type="project" value="TreeGrafter"/>
</dbReference>
<feature type="region of interest" description="Disordered" evidence="4">
    <location>
        <begin position="223"/>
        <end position="255"/>
    </location>
</feature>
<feature type="domain" description="Immunoglobulin subtype 2" evidence="6">
    <location>
        <begin position="54"/>
        <end position="110"/>
    </location>
</feature>
<dbReference type="GeneTree" id="ENSGT01100000263478"/>
<evidence type="ECO:0008006" key="10">
    <source>
        <dbReference type="Google" id="ProtNLM"/>
    </source>
</evidence>
<evidence type="ECO:0000256" key="3">
    <source>
        <dbReference type="ARBA" id="ARBA00023319"/>
    </source>
</evidence>
<dbReference type="Ensembl" id="ENSOCUT00000008634.4">
    <property type="protein sequence ID" value="ENSOCUP00000025477.3"/>
    <property type="gene ID" value="ENSOCUG00000021951.3"/>
</dbReference>
<keyword evidence="2" id="KW-1015">Disulfide bond</keyword>
<evidence type="ECO:0000256" key="4">
    <source>
        <dbReference type="SAM" id="MobiDB-lite"/>
    </source>
</evidence>
<dbReference type="SUPFAM" id="SSF48726">
    <property type="entry name" value="Immunoglobulin"/>
    <property type="match status" value="2"/>
</dbReference>
<dbReference type="FunCoup" id="G1U7R8">
    <property type="interactions" value="20"/>
</dbReference>
<reference evidence="8" key="2">
    <citation type="submission" date="2025-08" db="UniProtKB">
        <authorList>
            <consortium name="Ensembl"/>
        </authorList>
    </citation>
    <scope>IDENTIFICATION</scope>
    <source>
        <strain evidence="8">Thorbecke</strain>
    </source>
</reference>
<name>G1U7R8_RABIT</name>
<dbReference type="AlphaFoldDB" id="G1U7R8"/>
<dbReference type="PANTHER" id="PTHR11738:SF185">
    <property type="entry name" value="PLATELET GLYCOPROTEIN VI"/>
    <property type="match status" value="1"/>
</dbReference>